<dbReference type="EMBL" id="JAEUGD010000067">
    <property type="protein sequence ID" value="MBL6449726.1"/>
    <property type="molecule type" value="Genomic_DNA"/>
</dbReference>
<protein>
    <recommendedName>
        <fullName evidence="2">DUF6089 domain-containing protein</fullName>
    </recommendedName>
</protein>
<feature type="domain" description="DUF6089" evidence="2">
    <location>
        <begin position="221"/>
        <end position="261"/>
    </location>
</feature>
<evidence type="ECO:0000256" key="1">
    <source>
        <dbReference type="SAM" id="SignalP"/>
    </source>
</evidence>
<feature type="domain" description="DUF6089" evidence="2">
    <location>
        <begin position="51"/>
        <end position="179"/>
    </location>
</feature>
<feature type="chain" id="PRO_5037681190" description="DUF6089 domain-containing protein" evidence="1">
    <location>
        <begin position="19"/>
        <end position="361"/>
    </location>
</feature>
<dbReference type="Pfam" id="PF19573">
    <property type="entry name" value="DUF6089"/>
    <property type="match status" value="2"/>
</dbReference>
<proteinExistence type="predicted"/>
<dbReference type="Proteomes" id="UP000614216">
    <property type="component" value="Unassembled WGS sequence"/>
</dbReference>
<sequence>MKKIFVGLICFVILSAGADSVYGQLNRKQVRKNNKRISTFRGKKTWFGKEKRYNYVGISLNALNYFGDLAPLSNRVSTDIAFTRPGIGVFWGHRFGPFYTLRASFTYGAIRGDDFESADPNDEDAKFRYIRNLHFRNRIKELTVVGMFDLFKNESSYISRVQWTPYAFVGLTLFHHNPQAFVPEDSGLPEAGTWVDLEPLGTEGQHSDLDATAANAGIEPYNKLQIAIPVGIGIRYRLNQVLDLSFESSVRYTFTDYLDDVSQNYVDPSVFGDNELAKLMADLSQVETAPVSGDARELDNPNIQEIYNNKVTVNGETKVAGYGFEHPENLRGNKNENDLYFVTTIKVAFIIGATFRRAKFR</sequence>
<feature type="signal peptide" evidence="1">
    <location>
        <begin position="1"/>
        <end position="18"/>
    </location>
</feature>
<keyword evidence="1" id="KW-0732">Signal</keyword>
<organism evidence="3 4">
    <name type="scientific">Fulvivirga marina</name>
    <dbReference type="NCBI Taxonomy" id="2494733"/>
    <lineage>
        <taxon>Bacteria</taxon>
        <taxon>Pseudomonadati</taxon>
        <taxon>Bacteroidota</taxon>
        <taxon>Cytophagia</taxon>
        <taxon>Cytophagales</taxon>
        <taxon>Fulvivirgaceae</taxon>
        <taxon>Fulvivirga</taxon>
    </lineage>
</organism>
<dbReference type="RefSeq" id="WP_202859271.1">
    <property type="nucleotide sequence ID" value="NZ_JAEUGD010000067.1"/>
</dbReference>
<name>A0A937G791_9BACT</name>
<evidence type="ECO:0000259" key="2">
    <source>
        <dbReference type="Pfam" id="PF19573"/>
    </source>
</evidence>
<reference evidence="3" key="1">
    <citation type="submission" date="2021-01" db="EMBL/GenBank/DDBJ databases">
        <title>Fulvivirga kasyanovii gen. nov., sp nov., a novel member of the phylum Bacteroidetes isolated from seawater in a mussel farm.</title>
        <authorList>
            <person name="Zhao L.-H."/>
            <person name="Wang Z.-J."/>
        </authorList>
    </citation>
    <scope>NUCLEOTIDE SEQUENCE</scope>
    <source>
        <strain evidence="3">29W222</strain>
    </source>
</reference>
<gene>
    <name evidence="3" type="ORF">JMN32_25675</name>
</gene>
<dbReference type="AlphaFoldDB" id="A0A937G791"/>
<evidence type="ECO:0000313" key="4">
    <source>
        <dbReference type="Proteomes" id="UP000614216"/>
    </source>
</evidence>
<evidence type="ECO:0000313" key="3">
    <source>
        <dbReference type="EMBL" id="MBL6449726.1"/>
    </source>
</evidence>
<keyword evidence="4" id="KW-1185">Reference proteome</keyword>
<comment type="caution">
    <text evidence="3">The sequence shown here is derived from an EMBL/GenBank/DDBJ whole genome shotgun (WGS) entry which is preliminary data.</text>
</comment>
<accession>A0A937G791</accession>
<dbReference type="InterPro" id="IPR045743">
    <property type="entry name" value="DUF6089"/>
</dbReference>